<dbReference type="GO" id="GO:0016020">
    <property type="term" value="C:membrane"/>
    <property type="evidence" value="ECO:0007669"/>
    <property type="project" value="UniProtKB-SubCell"/>
</dbReference>
<gene>
    <name evidence="9" type="ORF">EKO27_g5612</name>
</gene>
<dbReference type="AlphaFoldDB" id="A0A439D520"/>
<feature type="transmembrane region" description="Helical" evidence="7">
    <location>
        <begin position="375"/>
        <end position="395"/>
    </location>
</feature>
<feature type="transmembrane region" description="Helical" evidence="7">
    <location>
        <begin position="441"/>
        <end position="459"/>
    </location>
</feature>
<keyword evidence="5 7" id="KW-0472">Membrane</keyword>
<keyword evidence="2" id="KW-0813">Transport</keyword>
<evidence type="ECO:0000256" key="4">
    <source>
        <dbReference type="ARBA" id="ARBA00022989"/>
    </source>
</evidence>
<comment type="caution">
    <text evidence="9">The sequence shown here is derived from an EMBL/GenBank/DDBJ whole genome shotgun (WGS) entry which is preliminary data.</text>
</comment>
<comment type="subcellular location">
    <subcellularLocation>
        <location evidence="1">Membrane</location>
        <topology evidence="1">Multi-pass membrane protein</topology>
    </subcellularLocation>
</comment>
<feature type="transmembrane region" description="Helical" evidence="7">
    <location>
        <begin position="229"/>
        <end position="252"/>
    </location>
</feature>
<feature type="transmembrane region" description="Helical" evidence="7">
    <location>
        <begin position="298"/>
        <end position="320"/>
    </location>
</feature>
<dbReference type="SUPFAM" id="SSF103473">
    <property type="entry name" value="MFS general substrate transporter"/>
    <property type="match status" value="1"/>
</dbReference>
<dbReference type="PROSITE" id="PS50850">
    <property type="entry name" value="MFS"/>
    <property type="match status" value="1"/>
</dbReference>
<feature type="transmembrane region" description="Helical" evidence="7">
    <location>
        <begin position="527"/>
        <end position="550"/>
    </location>
</feature>
<feature type="region of interest" description="Disordered" evidence="6">
    <location>
        <begin position="94"/>
        <end position="114"/>
    </location>
</feature>
<evidence type="ECO:0000256" key="1">
    <source>
        <dbReference type="ARBA" id="ARBA00004141"/>
    </source>
</evidence>
<protein>
    <recommendedName>
        <fullName evidence="8">Major facilitator superfamily (MFS) profile domain-containing protein</fullName>
    </recommendedName>
</protein>
<keyword evidence="3 7" id="KW-0812">Transmembrane</keyword>
<dbReference type="Proteomes" id="UP000286045">
    <property type="component" value="Unassembled WGS sequence"/>
</dbReference>
<keyword evidence="10" id="KW-1185">Reference proteome</keyword>
<accession>A0A439D520</accession>
<feature type="transmembrane region" description="Helical" evidence="7">
    <location>
        <begin position="264"/>
        <end position="286"/>
    </location>
</feature>
<evidence type="ECO:0000259" key="8">
    <source>
        <dbReference type="PROSITE" id="PS50850"/>
    </source>
</evidence>
<feature type="compositionally biased region" description="Basic and acidic residues" evidence="6">
    <location>
        <begin position="100"/>
        <end position="113"/>
    </location>
</feature>
<dbReference type="EMBL" id="RYZI01000152">
    <property type="protein sequence ID" value="RWA09498.1"/>
    <property type="molecule type" value="Genomic_DNA"/>
</dbReference>
<organism evidence="9 10">
    <name type="scientific">Xylaria grammica</name>
    <dbReference type="NCBI Taxonomy" id="363999"/>
    <lineage>
        <taxon>Eukaryota</taxon>
        <taxon>Fungi</taxon>
        <taxon>Dikarya</taxon>
        <taxon>Ascomycota</taxon>
        <taxon>Pezizomycotina</taxon>
        <taxon>Sordariomycetes</taxon>
        <taxon>Xylariomycetidae</taxon>
        <taxon>Xylariales</taxon>
        <taxon>Xylariaceae</taxon>
        <taxon>Xylaria</taxon>
    </lineage>
</organism>
<feature type="transmembrane region" description="Helical" evidence="7">
    <location>
        <begin position="407"/>
        <end position="429"/>
    </location>
</feature>
<evidence type="ECO:0000313" key="9">
    <source>
        <dbReference type="EMBL" id="RWA09498.1"/>
    </source>
</evidence>
<feature type="transmembrane region" description="Helical" evidence="7">
    <location>
        <begin position="134"/>
        <end position="151"/>
    </location>
</feature>
<dbReference type="FunFam" id="1.20.1250.20:FF:000013">
    <property type="entry name" value="MFS general substrate transporter"/>
    <property type="match status" value="1"/>
</dbReference>
<dbReference type="FunFam" id="1.20.1250.20:FF:000057">
    <property type="entry name" value="MFS general substrate transporter"/>
    <property type="match status" value="1"/>
</dbReference>
<dbReference type="Pfam" id="PF07690">
    <property type="entry name" value="MFS_1"/>
    <property type="match status" value="1"/>
</dbReference>
<dbReference type="InterPro" id="IPR020846">
    <property type="entry name" value="MFS_dom"/>
</dbReference>
<keyword evidence="4 7" id="KW-1133">Transmembrane helix</keyword>
<dbReference type="InterPro" id="IPR011701">
    <property type="entry name" value="MFS"/>
</dbReference>
<evidence type="ECO:0000256" key="5">
    <source>
        <dbReference type="ARBA" id="ARBA00023136"/>
    </source>
</evidence>
<evidence type="ECO:0000256" key="3">
    <source>
        <dbReference type="ARBA" id="ARBA00022692"/>
    </source>
</evidence>
<dbReference type="PANTHER" id="PTHR43791:SF62">
    <property type="entry name" value="MAJOR FACILITATOR SUPERFAMILY (MFS) PROFILE DOMAIN-CONTAINING PROTEIN"/>
    <property type="match status" value="1"/>
</dbReference>
<dbReference type="Gene3D" id="1.20.1250.20">
    <property type="entry name" value="MFS general substrate transporter like domains"/>
    <property type="match status" value="2"/>
</dbReference>
<evidence type="ECO:0000256" key="6">
    <source>
        <dbReference type="SAM" id="MobiDB-lite"/>
    </source>
</evidence>
<evidence type="ECO:0000313" key="10">
    <source>
        <dbReference type="Proteomes" id="UP000286045"/>
    </source>
</evidence>
<dbReference type="PANTHER" id="PTHR43791">
    <property type="entry name" value="PERMEASE-RELATED"/>
    <property type="match status" value="1"/>
</dbReference>
<dbReference type="InterPro" id="IPR036259">
    <property type="entry name" value="MFS_trans_sf"/>
</dbReference>
<name>A0A439D520_9PEZI</name>
<dbReference type="STRING" id="363999.A0A439D520"/>
<evidence type="ECO:0000256" key="7">
    <source>
        <dbReference type="SAM" id="Phobius"/>
    </source>
</evidence>
<dbReference type="GO" id="GO:0022857">
    <property type="term" value="F:transmembrane transporter activity"/>
    <property type="evidence" value="ECO:0007669"/>
    <property type="project" value="InterPro"/>
</dbReference>
<evidence type="ECO:0000256" key="2">
    <source>
        <dbReference type="ARBA" id="ARBA00022448"/>
    </source>
</evidence>
<sequence>MNGPSAPTVVIFPVDPYVIRNSLAVTGLVFAGAVPIGPGRRSKDGGSGVRAASPPFHISDRMVLPSASVQSKQSTSAEETEASVLAMDYANRTPGENADVEAKPAAEEIESKPDQGPIVDENWLAAEKRLTRKLDFTLVPMCWILYVFNYLDRNNIAQARLYDFEEDLGLVGNQFNVVVSILNVSYLLTQIPSNLILTRTRPSLYIPLWTCLWSIISATTAAARSYQHLIAIRFLLGIAEAPFFPGVVYLLSSWYPRKYLARRTAALYSGLILATAFAGPLAAGVLSGIGNARGIQAWRWLFIVEGAASFFVGLVAFILLPDFPGMKTGMARWLLTDMEQKVAIERMVLDKVSQPPAEAGAIAGLKLAVQDPNTWIFSLMLLANHSAYGFINFFPTIVQGFNLSGRTLTLILTAPPYILAAICALVTAWSSDKQSERGFHISVPQLIACIGFVISAATLNGTARYIAAFFYASGCMSSNALVFTWAAGSLNQTPEKRAAATAIINVISQFGNIYSPYFFPAKDGPRYLMAFLLMLSFSLLSVVTCAVVKFRLRKANKEMLAAGTYVKLFTL</sequence>
<proteinExistence type="predicted"/>
<reference evidence="9 10" key="1">
    <citation type="submission" date="2018-12" db="EMBL/GenBank/DDBJ databases">
        <title>Draft genome sequence of Xylaria grammica IHI A82.</title>
        <authorList>
            <person name="Buettner E."/>
            <person name="Kellner H."/>
        </authorList>
    </citation>
    <scope>NUCLEOTIDE SEQUENCE [LARGE SCALE GENOMIC DNA]</scope>
    <source>
        <strain evidence="9 10">IHI A82</strain>
    </source>
</reference>
<feature type="transmembrane region" description="Helical" evidence="7">
    <location>
        <begin position="465"/>
        <end position="486"/>
    </location>
</feature>
<feature type="domain" description="Major facilitator superfamily (MFS) profile" evidence="8">
    <location>
        <begin position="138"/>
        <end position="553"/>
    </location>
</feature>